<dbReference type="RefSeq" id="WP_062149430.1">
    <property type="nucleotide sequence ID" value="NZ_KQ947987.1"/>
</dbReference>
<evidence type="ECO:0000259" key="1">
    <source>
        <dbReference type="Pfam" id="PF13672"/>
    </source>
</evidence>
<dbReference type="Proteomes" id="UP000054024">
    <property type="component" value="Unassembled WGS sequence"/>
</dbReference>
<feature type="domain" description="PPM-type phosphatase" evidence="1">
    <location>
        <begin position="20"/>
        <end position="259"/>
    </location>
</feature>
<dbReference type="STRING" id="146536.AQI70_15645"/>
<protein>
    <recommendedName>
        <fullName evidence="1">PPM-type phosphatase domain-containing protein</fullName>
    </recommendedName>
</protein>
<dbReference type="Pfam" id="PF13672">
    <property type="entry name" value="PP2C_2"/>
    <property type="match status" value="1"/>
</dbReference>
<dbReference type="InterPro" id="IPR001932">
    <property type="entry name" value="PPM-type_phosphatase-like_dom"/>
</dbReference>
<dbReference type="SUPFAM" id="SSF81606">
    <property type="entry name" value="PP2C-like"/>
    <property type="match status" value="1"/>
</dbReference>
<name>A0A117PAI4_9ACTN</name>
<reference evidence="2 3" key="1">
    <citation type="submission" date="2015-10" db="EMBL/GenBank/DDBJ databases">
        <title>Draft genome sequence of Streptomyces curacoi DSM 40107, type strain for the species Streptomyces curacoi.</title>
        <authorList>
            <person name="Ruckert C."/>
            <person name="Winkler A."/>
            <person name="Kalinowski J."/>
            <person name="Kampfer P."/>
            <person name="Glaeser S."/>
        </authorList>
    </citation>
    <scope>NUCLEOTIDE SEQUENCE [LARGE SCALE GENOMIC DNA]</scope>
    <source>
        <strain evidence="2 3">DSM 40107</strain>
    </source>
</reference>
<keyword evidence="3" id="KW-1185">Reference proteome</keyword>
<dbReference type="EMBL" id="LMWJ01000010">
    <property type="protein sequence ID" value="KUM76018.1"/>
    <property type="molecule type" value="Genomic_DNA"/>
</dbReference>
<organism evidence="2 3">
    <name type="scientific">Streptomyces curacoi</name>
    <dbReference type="NCBI Taxonomy" id="146536"/>
    <lineage>
        <taxon>Bacteria</taxon>
        <taxon>Bacillati</taxon>
        <taxon>Actinomycetota</taxon>
        <taxon>Actinomycetes</taxon>
        <taxon>Kitasatosporales</taxon>
        <taxon>Streptomycetaceae</taxon>
        <taxon>Streptomyces</taxon>
    </lineage>
</organism>
<evidence type="ECO:0000313" key="2">
    <source>
        <dbReference type="EMBL" id="KUM76018.1"/>
    </source>
</evidence>
<sequence>MVTLGVRRWETIGDSVQGVNKQHNQDWYACEGSGGGDDPLVLAVADGHGSAVHARSGLGARFAVDRFVVRAAEFGRAARDCHERGRLARLMTYARDDFPRVLVHDWREAALGHWDRHRPVADEGAREPAPDEKLVLYGTTLIGAVLTPWLFVAWQIGDGDLAVVEHDGTLRRPLATGEEDLGDETESLCGSEAWRAVRTHWAPLFDEARTPRLVVLSTDGLSKSFASADGYREFVAGLDGRLLAEGSDGVRASLPQWLRQASRYSGDDTTLAAALRHVGLVAEDTPAMETERKTET</sequence>
<comment type="caution">
    <text evidence="2">The sequence shown here is derived from an EMBL/GenBank/DDBJ whole genome shotgun (WGS) entry which is preliminary data.</text>
</comment>
<proteinExistence type="predicted"/>
<accession>A0A117PAI4</accession>
<dbReference type="AlphaFoldDB" id="A0A117PAI4"/>
<evidence type="ECO:0000313" key="3">
    <source>
        <dbReference type="Proteomes" id="UP000054024"/>
    </source>
</evidence>
<dbReference type="OrthoDB" id="4051696at2"/>
<dbReference type="Gene3D" id="3.60.40.10">
    <property type="entry name" value="PPM-type phosphatase domain"/>
    <property type="match status" value="1"/>
</dbReference>
<gene>
    <name evidence="2" type="ORF">AQI70_15645</name>
</gene>
<dbReference type="InterPro" id="IPR036457">
    <property type="entry name" value="PPM-type-like_dom_sf"/>
</dbReference>